<feature type="compositionally biased region" description="Acidic residues" evidence="1">
    <location>
        <begin position="1"/>
        <end position="13"/>
    </location>
</feature>
<dbReference type="Proteomes" id="UP000319375">
    <property type="component" value="Unassembled WGS sequence"/>
</dbReference>
<organism evidence="2 3">
    <name type="scientific">Tsukamurella conjunctivitidis</name>
    <dbReference type="NCBI Taxonomy" id="2592068"/>
    <lineage>
        <taxon>Bacteria</taxon>
        <taxon>Bacillati</taxon>
        <taxon>Actinomycetota</taxon>
        <taxon>Actinomycetes</taxon>
        <taxon>Mycobacteriales</taxon>
        <taxon>Tsukamurellaceae</taxon>
        <taxon>Tsukamurella</taxon>
    </lineage>
</organism>
<dbReference type="EMBL" id="VIGX01000027">
    <property type="protein sequence ID" value="TWS25527.1"/>
    <property type="molecule type" value="Genomic_DNA"/>
</dbReference>
<protein>
    <submittedName>
        <fullName evidence="2">DUF4913 domain-containing protein</fullName>
    </submittedName>
</protein>
<dbReference type="OrthoDB" id="4570343at2"/>
<name>A0A5C5RR68_9ACTN</name>
<comment type="caution">
    <text evidence="2">The sequence shown here is derived from an EMBL/GenBank/DDBJ whole genome shotgun (WGS) entry which is preliminary data.</text>
</comment>
<dbReference type="InterPro" id="IPR032584">
    <property type="entry name" value="DUF4913"/>
</dbReference>
<feature type="region of interest" description="Disordered" evidence="1">
    <location>
        <begin position="1"/>
        <end position="29"/>
    </location>
</feature>
<reference evidence="2 3" key="1">
    <citation type="submission" date="2019-06" db="EMBL/GenBank/DDBJ databases">
        <title>Tsukamurella conjunctivitidis sp. nov., Tsukamurella assacharolytica sp. nov. and Tsukamurella sputae sp. nov. isolated from patients with conjunctivitis, bacteraemia (lymphoma) and respiratory infection (sputum) in Hong Kong.</title>
        <authorList>
            <person name="Teng J.L.L."/>
            <person name="Lee H.H."/>
            <person name="Fong J.Y.H."/>
            <person name="Fok K.M.N."/>
            <person name="Lau S.K.P."/>
            <person name="Woo P.C.Y."/>
        </authorList>
    </citation>
    <scope>NUCLEOTIDE SEQUENCE [LARGE SCALE GENOMIC DNA]</scope>
    <source>
        <strain evidence="2 3">HKU72</strain>
    </source>
</reference>
<dbReference type="RefSeq" id="WP_114514379.1">
    <property type="nucleotide sequence ID" value="NZ_VIGX01000027.1"/>
</dbReference>
<dbReference type="AlphaFoldDB" id="A0A5C5RR68"/>
<evidence type="ECO:0000313" key="3">
    <source>
        <dbReference type="Proteomes" id="UP000319375"/>
    </source>
</evidence>
<dbReference type="Pfam" id="PF16259">
    <property type="entry name" value="DUF4913"/>
    <property type="match status" value="1"/>
</dbReference>
<evidence type="ECO:0000256" key="1">
    <source>
        <dbReference type="SAM" id="MobiDB-lite"/>
    </source>
</evidence>
<accession>A0A5C5RR68</accession>
<evidence type="ECO:0000313" key="2">
    <source>
        <dbReference type="EMBL" id="TWS25527.1"/>
    </source>
</evidence>
<gene>
    <name evidence="2" type="ORF">FK530_23165</name>
</gene>
<proteinExistence type="predicted"/>
<sequence>MSDFDPDEYEDLDGTGVDDRSDADSGGEEELELQFENQFAWFNEVMRPVVERYIEDSTEMMWCAEWHRHPEALLVITALWRAWEHLSTDPDTGMSVWLRDHLYPHLGVLLSPSGPFAKCRTTSVEGGTKHEISPALPSNLTEDEAELVLQELQGDAA</sequence>
<keyword evidence="3" id="KW-1185">Reference proteome</keyword>